<evidence type="ECO:0000313" key="3">
    <source>
        <dbReference type="Proteomes" id="UP000610966"/>
    </source>
</evidence>
<dbReference type="AlphaFoldDB" id="A0A8J3W2L8"/>
<dbReference type="Gene3D" id="3.90.1200.10">
    <property type="match status" value="1"/>
</dbReference>
<dbReference type="InterPro" id="IPR002575">
    <property type="entry name" value="Aminoglycoside_PTrfase"/>
</dbReference>
<evidence type="ECO:0000313" key="2">
    <source>
        <dbReference type="EMBL" id="GIH73400.1"/>
    </source>
</evidence>
<evidence type="ECO:0000259" key="1">
    <source>
        <dbReference type="Pfam" id="PF01636"/>
    </source>
</evidence>
<feature type="domain" description="Aminoglycoside phosphotransferase" evidence="1">
    <location>
        <begin position="33"/>
        <end position="112"/>
    </location>
</feature>
<dbReference type="EMBL" id="BOOG01000088">
    <property type="protein sequence ID" value="GIH73400.1"/>
    <property type="molecule type" value="Genomic_DNA"/>
</dbReference>
<organism evidence="2 3">
    <name type="scientific">Sphaerimonospora thailandensis</name>
    <dbReference type="NCBI Taxonomy" id="795644"/>
    <lineage>
        <taxon>Bacteria</taxon>
        <taxon>Bacillati</taxon>
        <taxon>Actinomycetota</taxon>
        <taxon>Actinomycetes</taxon>
        <taxon>Streptosporangiales</taxon>
        <taxon>Streptosporangiaceae</taxon>
        <taxon>Sphaerimonospora</taxon>
    </lineage>
</organism>
<proteinExistence type="predicted"/>
<reference evidence="2" key="1">
    <citation type="submission" date="2021-01" db="EMBL/GenBank/DDBJ databases">
        <title>Whole genome shotgun sequence of Sphaerimonospora thailandensis NBRC 107569.</title>
        <authorList>
            <person name="Komaki H."/>
            <person name="Tamura T."/>
        </authorList>
    </citation>
    <scope>NUCLEOTIDE SEQUENCE</scope>
    <source>
        <strain evidence="2">NBRC 107569</strain>
    </source>
</reference>
<dbReference type="Proteomes" id="UP000610966">
    <property type="component" value="Unassembled WGS sequence"/>
</dbReference>
<dbReference type="Pfam" id="PF01636">
    <property type="entry name" value="APH"/>
    <property type="match status" value="2"/>
</dbReference>
<accession>A0A8J3W2L8</accession>
<protein>
    <submittedName>
        <fullName evidence="2">Trifolitoxin immunity protein</fullName>
    </submittedName>
</protein>
<sequence>MSTRTDPQEIPLHGGDVTEGVVRVGDTVRRPMRASSPSVHALLRHLEAAGFDGAPRVLGVDELGREILTFVEGRVPTHPLPDYAAADETLAELARLLRRLHDAAASFVPPAGAVWEVGSAPDDAPELVGHCDVTPQNVVFREAAEPVPYALIDFDLARPTTRLFDVLITLRHWAPIDDPIDRDPLLRTADVGPRLRLFCDAYGLARRDRLRLPGLARVRFDRSYGLMRKKAQTLGGGWARMWSNGAGERIRRAADWLDANEDALRAHLV</sequence>
<comment type="caution">
    <text evidence="2">The sequence shown here is derived from an EMBL/GenBank/DDBJ whole genome shotgun (WGS) entry which is preliminary data.</text>
</comment>
<keyword evidence="3" id="KW-1185">Reference proteome</keyword>
<dbReference type="RefSeq" id="WP_204019022.1">
    <property type="nucleotide sequence ID" value="NZ_BOOG01000088.1"/>
</dbReference>
<feature type="domain" description="Aminoglycoside phosphotransferase" evidence="1">
    <location>
        <begin position="121"/>
        <end position="196"/>
    </location>
</feature>
<gene>
    <name evidence="2" type="primary">tfxG</name>
    <name evidence="2" type="ORF">Mth01_56530</name>
</gene>
<dbReference type="SUPFAM" id="SSF56112">
    <property type="entry name" value="Protein kinase-like (PK-like)"/>
    <property type="match status" value="1"/>
</dbReference>
<dbReference type="InterPro" id="IPR011009">
    <property type="entry name" value="Kinase-like_dom_sf"/>
</dbReference>
<name>A0A8J3W2L8_9ACTN</name>